<evidence type="ECO:0000313" key="19">
    <source>
        <dbReference type="Proteomes" id="UP000761574"/>
    </source>
</evidence>
<keyword evidence="19" id="KW-1185">Reference proteome</keyword>
<evidence type="ECO:0000256" key="8">
    <source>
        <dbReference type="ARBA" id="ARBA00022516"/>
    </source>
</evidence>
<reference evidence="18 19" key="1">
    <citation type="submission" date="2021-05" db="EMBL/GenBank/DDBJ databases">
        <title>Molecular characterization for Shewanella algae harboring chromosomal blaOXA-55-like strains isolated from clinical and environment sample.</title>
        <authorList>
            <person name="Ohama Y."/>
            <person name="Aoki K."/>
            <person name="Harada S."/>
            <person name="Moriya K."/>
            <person name="Ishii Y."/>
            <person name="Tateda K."/>
        </authorList>
    </citation>
    <scope>NUCLEOTIDE SEQUENCE [LARGE SCALE GENOMIC DNA]</scope>
    <source>
        <strain evidence="18 19">LMG 23746</strain>
    </source>
</reference>
<sequence>MSLSFSGILCIIKNDLNTYIIMSKQDSFWFKSLRWIQKKLVHTIVVPQHPFDDLNLDSDRPLVYVMKTKSISDIAALSEITAKLGLPSPYEALNVCGEKMSRVVCLEGAKPLFGERESNEYYLDSFTRLLSAHKQHPELDIQLVPVSLYWGRTPGKEDDTMKAAVFERENPTWLRKCLMILFLGRHNFVQFSNAMSLRYMADEHGTDKRIAQKLARVARVHFRRQRKVMTGPVLPNRQNLFHSLLKSESMKKAIQEEAQSKKISEAQARETALEYLDEIAADYSDSLVRIAERFLTWLWNKLYKGINIKGAEQVRQLHHDGHEIVYVPCHRSHMDYLLLSYILYYQGMVPPHIAAGINLNFWPAGPMFRRGGAFFIRRSFRGNKLYTAVFREYLDQLFAKGYSVEYFTEGGRSRTGRLLAPKTGMIAMTLNSVLRGVERPVTLVPVYLGYDHVMEVATYHKELSGKKKKKESLWQVFGAIRKLGNFGQGYVNFGQPITLHNFLNEQVPNWREELAQDREQKPTWLTPVVNTLANRVMTRINDAAAVSSVTLTSLVLLASEQHALERSQLEKQLDLYLTILKKLPYTEFASVVEGDGAKLIEQGLELKKFTLDRDPLGDIISIDESQAVSMTYYRNNIIHLMIIPSLIASCLTQHDNCTRQTIIDTVEDFYPLLQAELFMGIDDIPEYVSQLLDLLLEQGLISEATSFNVNPEHLNQLLHLAGTISETMQRYAIIFNILAAAPNIERSELESDSHQLAQRLGALHGITAPEFYDKKLYGTLSVKLKELGYLAGDAKQADVQRIRSRANHLLHTSVKQTIVDSVAAEHHA</sequence>
<dbReference type="SMART" id="SM00563">
    <property type="entry name" value="PlsC"/>
    <property type="match status" value="1"/>
</dbReference>
<dbReference type="InterPro" id="IPR041728">
    <property type="entry name" value="GPAT/DHAPAT_LPLAT"/>
</dbReference>
<dbReference type="CDD" id="cd07993">
    <property type="entry name" value="LPLAT_DHAPAT-like"/>
    <property type="match status" value="1"/>
</dbReference>
<keyword evidence="10 16" id="KW-0443">Lipid metabolism</keyword>
<evidence type="ECO:0000313" key="18">
    <source>
        <dbReference type="EMBL" id="GIU46358.1"/>
    </source>
</evidence>
<evidence type="ECO:0000256" key="16">
    <source>
        <dbReference type="HAMAP-Rule" id="MF_00393"/>
    </source>
</evidence>
<keyword evidence="8 16" id="KW-0444">Lipid biosynthesis</keyword>
<evidence type="ECO:0000256" key="3">
    <source>
        <dbReference type="ARBA" id="ARBA00005189"/>
    </source>
</evidence>
<comment type="pathway">
    <text evidence="2 16">Phospholipid metabolism; CDP-diacylglycerol biosynthesis; CDP-diacylglycerol from sn-glycerol 3-phosphate: step 1/3.</text>
</comment>
<comment type="caution">
    <text evidence="18">The sequence shown here is derived from an EMBL/GenBank/DDBJ whole genome shotgun (WGS) entry which is preliminary data.</text>
</comment>
<dbReference type="NCBIfam" id="TIGR03703">
    <property type="entry name" value="plsB"/>
    <property type="match status" value="1"/>
</dbReference>
<evidence type="ECO:0000256" key="15">
    <source>
        <dbReference type="ARBA" id="ARBA00048427"/>
    </source>
</evidence>
<name>A0ABQ4PFN6_9GAMM</name>
<evidence type="ECO:0000256" key="6">
    <source>
        <dbReference type="ARBA" id="ARBA00013432"/>
    </source>
</evidence>
<keyword evidence="14 16" id="KW-0012">Acyltransferase</keyword>
<protein>
    <recommendedName>
        <fullName evidence="6 16">Glycerol-3-phosphate acyltransferase</fullName>
        <shortName evidence="16">GPAT</shortName>
        <ecNumber evidence="5 16">2.3.1.15</ecNumber>
    </recommendedName>
</protein>
<evidence type="ECO:0000256" key="1">
    <source>
        <dbReference type="ARBA" id="ARBA00004413"/>
    </source>
</evidence>
<dbReference type="PANTHER" id="PTHR12563">
    <property type="entry name" value="GLYCEROL-3-PHOSPHATE ACYLTRANSFERASE"/>
    <property type="match status" value="1"/>
</dbReference>
<feature type="domain" description="Phospholipid/glycerol acyltransferase" evidence="17">
    <location>
        <begin position="324"/>
        <end position="451"/>
    </location>
</feature>
<evidence type="ECO:0000256" key="14">
    <source>
        <dbReference type="ARBA" id="ARBA00023315"/>
    </source>
</evidence>
<evidence type="ECO:0000256" key="13">
    <source>
        <dbReference type="ARBA" id="ARBA00023264"/>
    </source>
</evidence>
<evidence type="ECO:0000256" key="4">
    <source>
        <dbReference type="ARBA" id="ARBA00007937"/>
    </source>
</evidence>
<dbReference type="Pfam" id="PF19277">
    <property type="entry name" value="GPAT_C"/>
    <property type="match status" value="1"/>
</dbReference>
<evidence type="ECO:0000259" key="17">
    <source>
        <dbReference type="SMART" id="SM00563"/>
    </source>
</evidence>
<dbReference type="PIRSF" id="PIRSF500064">
    <property type="entry name" value="GPAT"/>
    <property type="match status" value="1"/>
</dbReference>
<dbReference type="InterPro" id="IPR022284">
    <property type="entry name" value="GPAT/DHAPAT"/>
</dbReference>
<evidence type="ECO:0000256" key="9">
    <source>
        <dbReference type="ARBA" id="ARBA00022679"/>
    </source>
</evidence>
<dbReference type="HAMAP" id="MF_00393">
    <property type="entry name" value="Glyc3P_acyltrans"/>
    <property type="match status" value="1"/>
</dbReference>
<comment type="catalytic activity">
    <reaction evidence="15 16">
        <text>sn-glycerol 3-phosphate + an acyl-CoA = a 1-acyl-sn-glycero-3-phosphate + CoA</text>
        <dbReference type="Rhea" id="RHEA:15325"/>
        <dbReference type="ChEBI" id="CHEBI:57287"/>
        <dbReference type="ChEBI" id="CHEBI:57597"/>
        <dbReference type="ChEBI" id="CHEBI:57970"/>
        <dbReference type="ChEBI" id="CHEBI:58342"/>
        <dbReference type="EC" id="2.3.1.15"/>
    </reaction>
</comment>
<dbReference type="PANTHER" id="PTHR12563:SF17">
    <property type="entry name" value="DIHYDROXYACETONE PHOSPHATE ACYLTRANSFERASE"/>
    <property type="match status" value="1"/>
</dbReference>
<dbReference type="SUPFAM" id="SSF69593">
    <property type="entry name" value="Glycerol-3-phosphate (1)-acyltransferase"/>
    <property type="match status" value="1"/>
</dbReference>
<comment type="similarity">
    <text evidence="4 16">Belongs to the GPAT/DAPAT family.</text>
</comment>
<keyword evidence="7 16" id="KW-1003">Cell membrane</keyword>
<dbReference type="InterPro" id="IPR045520">
    <property type="entry name" value="GPAT/DHAPAT_C"/>
</dbReference>
<evidence type="ECO:0000256" key="11">
    <source>
        <dbReference type="ARBA" id="ARBA00023136"/>
    </source>
</evidence>
<dbReference type="Pfam" id="PF01553">
    <property type="entry name" value="Acyltransferase"/>
    <property type="match status" value="1"/>
</dbReference>
<comment type="subcellular location">
    <subcellularLocation>
        <location evidence="1 16">Cell membrane</location>
        <topology evidence="1 16">Peripheral membrane protein</topology>
        <orientation evidence="1 16">Cytoplasmic side</orientation>
    </subcellularLocation>
</comment>
<dbReference type="GO" id="GO:0016746">
    <property type="term" value="F:acyltransferase activity"/>
    <property type="evidence" value="ECO:0007669"/>
    <property type="project" value="UniProtKB-KW"/>
</dbReference>
<dbReference type="Proteomes" id="UP000761574">
    <property type="component" value="Unassembled WGS sequence"/>
</dbReference>
<gene>
    <name evidence="16 18" type="primary">plsB</name>
    <name evidence="18" type="ORF">TUM4630_16650</name>
</gene>
<evidence type="ECO:0000256" key="2">
    <source>
        <dbReference type="ARBA" id="ARBA00004765"/>
    </source>
</evidence>
<accession>A0ABQ4PFN6</accession>
<keyword evidence="12 16" id="KW-0594">Phospholipid biosynthesis</keyword>
<proteinExistence type="inferred from homology"/>
<dbReference type="EMBL" id="BPFB01000016">
    <property type="protein sequence ID" value="GIU46358.1"/>
    <property type="molecule type" value="Genomic_DNA"/>
</dbReference>
<feature type="short sequence motif" description="HXXXXD motif" evidence="16">
    <location>
        <begin position="329"/>
        <end position="334"/>
    </location>
</feature>
<keyword evidence="13 16" id="KW-1208">Phospholipid metabolism</keyword>
<comment type="pathway">
    <text evidence="3">Lipid metabolism.</text>
</comment>
<dbReference type="NCBIfam" id="NF003441">
    <property type="entry name" value="PRK04974.1"/>
    <property type="match status" value="1"/>
</dbReference>
<comment type="domain">
    <text evidence="16">The HXXXXD motif is essential for acyltransferase activity and may constitute the binding site for the phosphate moiety of the glycerol-3-phosphate.</text>
</comment>
<evidence type="ECO:0000256" key="7">
    <source>
        <dbReference type="ARBA" id="ARBA00022475"/>
    </source>
</evidence>
<keyword evidence="9 16" id="KW-0808">Transferase</keyword>
<organism evidence="18 19">
    <name type="scientific">Shewanella algidipiscicola</name>
    <dbReference type="NCBI Taxonomy" id="614070"/>
    <lineage>
        <taxon>Bacteria</taxon>
        <taxon>Pseudomonadati</taxon>
        <taxon>Pseudomonadota</taxon>
        <taxon>Gammaproteobacteria</taxon>
        <taxon>Alteromonadales</taxon>
        <taxon>Shewanellaceae</taxon>
        <taxon>Shewanella</taxon>
    </lineage>
</organism>
<keyword evidence="11 16" id="KW-0472">Membrane</keyword>
<dbReference type="EC" id="2.3.1.15" evidence="5 16"/>
<dbReference type="InterPro" id="IPR002123">
    <property type="entry name" value="Plipid/glycerol_acylTrfase"/>
</dbReference>
<dbReference type="PIRSF" id="PIRSF000437">
    <property type="entry name" value="GPAT_DHAPAT"/>
    <property type="match status" value="1"/>
</dbReference>
<dbReference type="InterPro" id="IPR028354">
    <property type="entry name" value="GPAT_PlsB"/>
</dbReference>
<evidence type="ECO:0000256" key="12">
    <source>
        <dbReference type="ARBA" id="ARBA00023209"/>
    </source>
</evidence>
<evidence type="ECO:0000256" key="5">
    <source>
        <dbReference type="ARBA" id="ARBA00013113"/>
    </source>
</evidence>
<evidence type="ECO:0000256" key="10">
    <source>
        <dbReference type="ARBA" id="ARBA00023098"/>
    </source>
</evidence>